<evidence type="ECO:0000256" key="3">
    <source>
        <dbReference type="ARBA" id="ARBA00022989"/>
    </source>
</evidence>
<evidence type="ECO:0000313" key="7">
    <source>
        <dbReference type="Proteomes" id="UP001142610"/>
    </source>
</evidence>
<feature type="transmembrane region" description="Helical" evidence="5">
    <location>
        <begin position="47"/>
        <end position="66"/>
    </location>
</feature>
<evidence type="ECO:0000256" key="5">
    <source>
        <dbReference type="RuleBase" id="RU363041"/>
    </source>
</evidence>
<evidence type="ECO:0000256" key="4">
    <source>
        <dbReference type="ARBA" id="ARBA00023136"/>
    </source>
</evidence>
<evidence type="ECO:0000256" key="1">
    <source>
        <dbReference type="ARBA" id="ARBA00004141"/>
    </source>
</evidence>
<comment type="caution">
    <text evidence="6">The sequence shown here is derived from an EMBL/GenBank/DDBJ whole genome shotgun (WGS) entry which is preliminary data.</text>
</comment>
<feature type="transmembrane region" description="Helical" evidence="5">
    <location>
        <begin position="12"/>
        <end position="41"/>
    </location>
</feature>
<keyword evidence="7" id="KW-1185">Reference proteome</keyword>
<evidence type="ECO:0000256" key="2">
    <source>
        <dbReference type="ARBA" id="ARBA00022692"/>
    </source>
</evidence>
<dbReference type="Proteomes" id="UP001142610">
    <property type="component" value="Unassembled WGS sequence"/>
</dbReference>
<reference evidence="6" key="1">
    <citation type="submission" date="2022-07" db="EMBL/GenBank/DDBJ databases">
        <title>Parvularcula maris sp. nov., an algicidal bacterium isolated from seawater.</title>
        <authorList>
            <person name="Li F."/>
        </authorList>
    </citation>
    <scope>NUCLEOTIDE SEQUENCE</scope>
    <source>
        <strain evidence="6">BGMRC 0090</strain>
    </source>
</reference>
<proteinExistence type="inferred from homology"/>
<feature type="transmembrane region" description="Helical" evidence="5">
    <location>
        <begin position="169"/>
        <end position="191"/>
    </location>
</feature>
<protein>
    <recommendedName>
        <fullName evidence="5">Probable membrane transporter protein</fullName>
    </recommendedName>
</protein>
<evidence type="ECO:0000313" key="6">
    <source>
        <dbReference type="EMBL" id="MCQ8184319.1"/>
    </source>
</evidence>
<dbReference type="PANTHER" id="PTHR43701:SF2">
    <property type="entry name" value="MEMBRANE TRANSPORTER PROTEIN YJNA-RELATED"/>
    <property type="match status" value="1"/>
</dbReference>
<dbReference type="InterPro" id="IPR051598">
    <property type="entry name" value="TSUP/Inactive_protease-like"/>
</dbReference>
<dbReference type="AlphaFoldDB" id="A0A9X2RGY4"/>
<sequence>MALDPQTILLTLMSGALIGVMLSTFGGGGSVLAAPLLLYVVGVKDTHLALGTSAAGVAAIALFSLLGHWRGGRVKWPCALVFAASGVFGAALGSSLAKLTGDDVLLFGFALAMAAVGLAMFRRPASEGDPEARLDGPRLRRLAPTGSLVGAASGFFGIGGGFLIVPGLIYAAGFTLSHAAAASLVSVAAFGATTSANYALSGLVSLPLIGLLLAGGALGGAAGILVARRLENHQQLGRRMFAAMILLVALFVAADAGSRLL</sequence>
<comment type="similarity">
    <text evidence="5">Belongs to the 4-toluene sulfonate uptake permease (TSUP) (TC 2.A.102) family.</text>
</comment>
<dbReference type="PANTHER" id="PTHR43701">
    <property type="entry name" value="MEMBRANE TRANSPORTER PROTEIN MJ0441-RELATED"/>
    <property type="match status" value="1"/>
</dbReference>
<keyword evidence="3 5" id="KW-1133">Transmembrane helix</keyword>
<dbReference type="GO" id="GO:0005886">
    <property type="term" value="C:plasma membrane"/>
    <property type="evidence" value="ECO:0007669"/>
    <property type="project" value="UniProtKB-SubCell"/>
</dbReference>
<feature type="transmembrane region" description="Helical" evidence="5">
    <location>
        <begin position="239"/>
        <end position="257"/>
    </location>
</feature>
<organism evidence="6 7">
    <name type="scientific">Parvularcula maris</name>
    <dbReference type="NCBI Taxonomy" id="2965077"/>
    <lineage>
        <taxon>Bacteria</taxon>
        <taxon>Pseudomonadati</taxon>
        <taxon>Pseudomonadota</taxon>
        <taxon>Alphaproteobacteria</taxon>
        <taxon>Parvularculales</taxon>
        <taxon>Parvularculaceae</taxon>
        <taxon>Parvularcula</taxon>
    </lineage>
</organism>
<feature type="transmembrane region" description="Helical" evidence="5">
    <location>
        <begin position="78"/>
        <end position="98"/>
    </location>
</feature>
<dbReference type="Pfam" id="PF01925">
    <property type="entry name" value="TauE"/>
    <property type="match status" value="1"/>
</dbReference>
<gene>
    <name evidence="6" type="ORF">NOG11_02865</name>
</gene>
<accession>A0A9X2RGY4</accession>
<feature type="transmembrane region" description="Helical" evidence="5">
    <location>
        <begin position="203"/>
        <end position="227"/>
    </location>
</feature>
<feature type="transmembrane region" description="Helical" evidence="5">
    <location>
        <begin position="104"/>
        <end position="121"/>
    </location>
</feature>
<keyword evidence="5" id="KW-1003">Cell membrane</keyword>
<dbReference type="RefSeq" id="WP_256618124.1">
    <property type="nucleotide sequence ID" value="NZ_JANIBC010000001.1"/>
</dbReference>
<dbReference type="EMBL" id="JANIBC010000001">
    <property type="protein sequence ID" value="MCQ8184319.1"/>
    <property type="molecule type" value="Genomic_DNA"/>
</dbReference>
<keyword evidence="2 5" id="KW-0812">Transmembrane</keyword>
<comment type="subcellular location">
    <subcellularLocation>
        <location evidence="5">Cell membrane</location>
        <topology evidence="5">Multi-pass membrane protein</topology>
    </subcellularLocation>
    <subcellularLocation>
        <location evidence="1">Membrane</location>
        <topology evidence="1">Multi-pass membrane protein</topology>
    </subcellularLocation>
</comment>
<dbReference type="InterPro" id="IPR002781">
    <property type="entry name" value="TM_pro_TauE-like"/>
</dbReference>
<feature type="transmembrane region" description="Helical" evidence="5">
    <location>
        <begin position="142"/>
        <end position="163"/>
    </location>
</feature>
<name>A0A9X2RGY4_9PROT</name>
<keyword evidence="4 5" id="KW-0472">Membrane</keyword>